<gene>
    <name evidence="1" type="ORF">N8I74_18240</name>
</gene>
<keyword evidence="2" id="KW-1185">Reference proteome</keyword>
<evidence type="ECO:0000313" key="1">
    <source>
        <dbReference type="EMBL" id="UXY15227.1"/>
    </source>
</evidence>
<protein>
    <submittedName>
        <fullName evidence="1">DUF4265 domain-containing protein</fullName>
    </submittedName>
</protein>
<dbReference type="InterPro" id="IPR025361">
    <property type="entry name" value="DUF4265"/>
</dbReference>
<dbReference type="RefSeq" id="WP_263124630.1">
    <property type="nucleotide sequence ID" value="NZ_CP106753.1"/>
</dbReference>
<name>A0ABY6DMJ2_9NEIS</name>
<dbReference type="Pfam" id="PF14085">
    <property type="entry name" value="DUF4265"/>
    <property type="match status" value="1"/>
</dbReference>
<dbReference type="EMBL" id="CP106753">
    <property type="protein sequence ID" value="UXY15227.1"/>
    <property type="molecule type" value="Genomic_DNA"/>
</dbReference>
<organism evidence="1 2">
    <name type="scientific">Chitiniphilus purpureus</name>
    <dbReference type="NCBI Taxonomy" id="2981137"/>
    <lineage>
        <taxon>Bacteria</taxon>
        <taxon>Pseudomonadati</taxon>
        <taxon>Pseudomonadota</taxon>
        <taxon>Betaproteobacteria</taxon>
        <taxon>Neisseriales</taxon>
        <taxon>Chitinibacteraceae</taxon>
        <taxon>Chitiniphilus</taxon>
    </lineage>
</organism>
<dbReference type="Proteomes" id="UP001061302">
    <property type="component" value="Chromosome"/>
</dbReference>
<reference evidence="1" key="1">
    <citation type="submission" date="2022-10" db="EMBL/GenBank/DDBJ databases">
        <title>Chitiniphilus purpureus sp. nov., a novel chitin-degrading bacterium isolated from crawfish pond sediment.</title>
        <authorList>
            <person name="Li K."/>
        </authorList>
    </citation>
    <scope>NUCLEOTIDE SEQUENCE</scope>
    <source>
        <strain evidence="1">CD1</strain>
    </source>
</reference>
<sequence length="159" mass="16931">MSAPKAAGLIKVLFEVDTGDGPLPQLGIESMWAEQTGPTMARLCNVPFFACGVALGDLVQIEQAADGAWKFVEVVQAAEASTLHAFAFSQDEKKQVIDRFAAQGCIVETGPTPAYLAIHIPSLAAARWAADLIAEYQGNDQVAFQVSCSRHEPVLVSDV</sequence>
<proteinExistence type="predicted"/>
<accession>A0ABY6DMJ2</accession>
<evidence type="ECO:0000313" key="2">
    <source>
        <dbReference type="Proteomes" id="UP001061302"/>
    </source>
</evidence>